<proteinExistence type="predicted"/>
<reference evidence="1 2" key="1">
    <citation type="submission" date="2015-03" db="EMBL/GenBank/DDBJ databases">
        <title>Genome assembly of Sandaracinus amylolyticus DSM 53668.</title>
        <authorList>
            <person name="Sharma G."/>
            <person name="Subramanian S."/>
        </authorList>
    </citation>
    <scope>NUCLEOTIDE SEQUENCE [LARGE SCALE GENOMIC DNA]</scope>
    <source>
        <strain evidence="1 2">DSM 53668</strain>
    </source>
</reference>
<dbReference type="Proteomes" id="UP000034883">
    <property type="component" value="Chromosome"/>
</dbReference>
<name>A0A0F6W612_9BACT</name>
<dbReference type="AlphaFoldDB" id="A0A0F6W612"/>
<organism evidence="1 2">
    <name type="scientific">Sandaracinus amylolyticus</name>
    <dbReference type="NCBI Taxonomy" id="927083"/>
    <lineage>
        <taxon>Bacteria</taxon>
        <taxon>Pseudomonadati</taxon>
        <taxon>Myxococcota</taxon>
        <taxon>Polyangia</taxon>
        <taxon>Polyangiales</taxon>
        <taxon>Sandaracinaceae</taxon>
        <taxon>Sandaracinus</taxon>
    </lineage>
</organism>
<dbReference type="EMBL" id="CP011125">
    <property type="protein sequence ID" value="AKF08323.1"/>
    <property type="molecule type" value="Genomic_DNA"/>
</dbReference>
<evidence type="ECO:0000313" key="2">
    <source>
        <dbReference type="Proteomes" id="UP000034883"/>
    </source>
</evidence>
<sequence>MLAGCGGARTRVIGEHEVRWEGERHDARLAIDGRPVRVVWDEVAGAYRAPGCDFGPAATLESLAEQVVATSPQSCESLER</sequence>
<gene>
    <name evidence="1" type="ORF">DB32_005472</name>
</gene>
<protein>
    <submittedName>
        <fullName evidence="1">Uncharacterized protein</fullName>
    </submittedName>
</protein>
<dbReference type="STRING" id="927083.DB32_005472"/>
<evidence type="ECO:0000313" key="1">
    <source>
        <dbReference type="EMBL" id="AKF08323.1"/>
    </source>
</evidence>
<dbReference type="KEGG" id="samy:DB32_005472"/>
<accession>A0A0F6W612</accession>
<keyword evidence="2" id="KW-1185">Reference proteome</keyword>